<proteinExistence type="predicted"/>
<evidence type="ECO:0000256" key="4">
    <source>
        <dbReference type="ARBA" id="ARBA00022692"/>
    </source>
</evidence>
<keyword evidence="6" id="KW-0630">Potassium</keyword>
<feature type="compositionally biased region" description="Polar residues" evidence="11">
    <location>
        <begin position="746"/>
        <end position="755"/>
    </location>
</feature>
<dbReference type="EMBL" id="MBFT01001221">
    <property type="protein sequence ID" value="PVU84832.1"/>
    <property type="molecule type" value="Genomic_DNA"/>
</dbReference>
<feature type="transmembrane region" description="Helical" evidence="12">
    <location>
        <begin position="327"/>
        <end position="344"/>
    </location>
</feature>
<evidence type="ECO:0000256" key="10">
    <source>
        <dbReference type="ARBA" id="ARBA00023303"/>
    </source>
</evidence>
<keyword evidence="10" id="KW-0407">Ion channel</keyword>
<keyword evidence="5" id="KW-0631">Potassium channel</keyword>
<feature type="region of interest" description="Disordered" evidence="11">
    <location>
        <begin position="920"/>
        <end position="946"/>
    </location>
</feature>
<evidence type="ECO:0000313" key="14">
    <source>
        <dbReference type="EMBL" id="PVU84832.1"/>
    </source>
</evidence>
<dbReference type="Proteomes" id="UP000245699">
    <property type="component" value="Unassembled WGS sequence"/>
</dbReference>
<feature type="compositionally biased region" description="Polar residues" evidence="11">
    <location>
        <begin position="726"/>
        <end position="736"/>
    </location>
</feature>
<feature type="transmembrane region" description="Helical" evidence="12">
    <location>
        <begin position="136"/>
        <end position="154"/>
    </location>
</feature>
<feature type="compositionally biased region" description="Polar residues" evidence="11">
    <location>
        <begin position="1"/>
        <end position="22"/>
    </location>
</feature>
<evidence type="ECO:0000256" key="7">
    <source>
        <dbReference type="ARBA" id="ARBA00022989"/>
    </source>
</evidence>
<evidence type="ECO:0000313" key="15">
    <source>
        <dbReference type="Proteomes" id="UP000245699"/>
    </source>
</evidence>
<gene>
    <name evidence="14" type="ORF">BB559_007359</name>
</gene>
<reference evidence="14 15" key="1">
    <citation type="journal article" date="2018" name="MBio">
        <title>Comparative Genomics Reveals the Core Gene Toolbox for the Fungus-Insect Symbiosis.</title>
        <authorList>
            <person name="Wang Y."/>
            <person name="Stata M."/>
            <person name="Wang W."/>
            <person name="Stajich J.E."/>
            <person name="White M.M."/>
            <person name="Moncalvo J.M."/>
        </authorList>
    </citation>
    <scope>NUCLEOTIDE SEQUENCE [LARGE SCALE GENOMIC DNA]</scope>
    <source>
        <strain evidence="14 15">AUS-77-4</strain>
    </source>
</reference>
<dbReference type="PANTHER" id="PTHR10027">
    <property type="entry name" value="CALCIUM-ACTIVATED POTASSIUM CHANNEL ALPHA CHAIN"/>
    <property type="match status" value="1"/>
</dbReference>
<feature type="transmembrane region" description="Helical" evidence="12">
    <location>
        <begin position="267"/>
        <end position="291"/>
    </location>
</feature>
<feature type="transmembrane region" description="Helical" evidence="12">
    <location>
        <begin position="160"/>
        <end position="180"/>
    </location>
</feature>
<feature type="compositionally biased region" description="Basic residues" evidence="11">
    <location>
        <begin position="36"/>
        <end position="48"/>
    </location>
</feature>
<dbReference type="SUPFAM" id="SSF81324">
    <property type="entry name" value="Voltage-gated potassium channels"/>
    <property type="match status" value="1"/>
</dbReference>
<dbReference type="Pfam" id="PF03493">
    <property type="entry name" value="BK_channel_a"/>
    <property type="match status" value="1"/>
</dbReference>
<feature type="compositionally biased region" description="Basic and acidic residues" evidence="11">
    <location>
        <begin position="777"/>
        <end position="790"/>
    </location>
</feature>
<organism evidence="14 15">
    <name type="scientific">Furculomyces boomerangus</name>
    <dbReference type="NCBI Taxonomy" id="61424"/>
    <lineage>
        <taxon>Eukaryota</taxon>
        <taxon>Fungi</taxon>
        <taxon>Fungi incertae sedis</taxon>
        <taxon>Zoopagomycota</taxon>
        <taxon>Kickxellomycotina</taxon>
        <taxon>Harpellomycetes</taxon>
        <taxon>Harpellales</taxon>
        <taxon>Harpellaceae</taxon>
        <taxon>Furculomyces</taxon>
    </lineage>
</organism>
<evidence type="ECO:0000256" key="1">
    <source>
        <dbReference type="ARBA" id="ARBA00004141"/>
    </source>
</evidence>
<evidence type="ECO:0000256" key="9">
    <source>
        <dbReference type="ARBA" id="ARBA00023136"/>
    </source>
</evidence>
<dbReference type="GO" id="GO:0016020">
    <property type="term" value="C:membrane"/>
    <property type="evidence" value="ECO:0007669"/>
    <property type="project" value="UniProtKB-SubCell"/>
</dbReference>
<dbReference type="Gene3D" id="3.40.50.720">
    <property type="entry name" value="NAD(P)-binding Rossmann-like Domain"/>
    <property type="match status" value="2"/>
</dbReference>
<keyword evidence="7 12" id="KW-1133">Transmembrane helix</keyword>
<evidence type="ECO:0000256" key="3">
    <source>
        <dbReference type="ARBA" id="ARBA00022538"/>
    </source>
</evidence>
<dbReference type="GO" id="GO:0005267">
    <property type="term" value="F:potassium channel activity"/>
    <property type="evidence" value="ECO:0007669"/>
    <property type="project" value="UniProtKB-KW"/>
</dbReference>
<name>A0A2T9XXL6_9FUNG</name>
<keyword evidence="3" id="KW-0633">Potassium transport</keyword>
<keyword evidence="2" id="KW-0813">Transport</keyword>
<evidence type="ECO:0000256" key="2">
    <source>
        <dbReference type="ARBA" id="ARBA00022448"/>
    </source>
</evidence>
<dbReference type="PANTHER" id="PTHR10027:SF10">
    <property type="entry name" value="SLOWPOKE 2, ISOFORM D"/>
    <property type="match status" value="1"/>
</dbReference>
<evidence type="ECO:0000259" key="13">
    <source>
        <dbReference type="PROSITE" id="PS51201"/>
    </source>
</evidence>
<dbReference type="OrthoDB" id="297496at2759"/>
<feature type="domain" description="RCK N-terminal" evidence="13">
    <location>
        <begin position="371"/>
        <end position="515"/>
    </location>
</feature>
<dbReference type="Gene3D" id="1.10.287.70">
    <property type="match status" value="1"/>
</dbReference>
<evidence type="ECO:0000256" key="12">
    <source>
        <dbReference type="SAM" id="Phobius"/>
    </source>
</evidence>
<dbReference type="InterPro" id="IPR003148">
    <property type="entry name" value="RCK_N"/>
</dbReference>
<keyword evidence="15" id="KW-1185">Reference proteome</keyword>
<feature type="transmembrane region" description="Helical" evidence="12">
    <location>
        <begin position="192"/>
        <end position="217"/>
    </location>
</feature>
<dbReference type="PROSITE" id="PS51201">
    <property type="entry name" value="RCK_N"/>
    <property type="match status" value="1"/>
</dbReference>
<keyword evidence="4 12" id="KW-0812">Transmembrane</keyword>
<protein>
    <recommendedName>
        <fullName evidence="13">RCK N-terminal domain-containing protein</fullName>
    </recommendedName>
</protein>
<comment type="subcellular location">
    <subcellularLocation>
        <location evidence="1">Membrane</location>
        <topology evidence="1">Multi-pass membrane protein</topology>
    </subcellularLocation>
</comment>
<dbReference type="InterPro" id="IPR003929">
    <property type="entry name" value="K_chnl_BK_asu"/>
</dbReference>
<dbReference type="InterPro" id="IPR047871">
    <property type="entry name" value="K_chnl_Slo-like"/>
</dbReference>
<dbReference type="Pfam" id="PF22614">
    <property type="entry name" value="Slo-like_RCK"/>
    <property type="match status" value="2"/>
</dbReference>
<keyword evidence="9 12" id="KW-0472">Membrane</keyword>
<feature type="region of interest" description="Disordered" evidence="11">
    <location>
        <begin position="714"/>
        <end position="790"/>
    </location>
</feature>
<feature type="region of interest" description="Disordered" evidence="11">
    <location>
        <begin position="1"/>
        <end position="74"/>
    </location>
</feature>
<sequence length="1294" mass="143172">MDPNQEANTSTQDSKTQQTFGKPQTLDFMNYNTRNIHSKTSKVKKRKPIMLSENGQQSSTASNSGSSENQKSTQGTYYNNVTVADITNDPNKQLKAMLSRRTDEKAETSDEPTTRQLISFYLNSSSLGRRWDQADAIVNLAMAILYIYMTTYAKKDSDDVPYYIFALDAFLAFVLMLLYLPRYYVAADFRKYLFSLVSISSILTIISPFLVIITIYFDQDVYKKSLYGAGIWVFLYPVRFYRLQHALNKVLDSVKNVFYLNPVVQKALQSIATVVTTILSVTVVTHIVIYIQRTKKESEVQDFGDVLFFTSVSSVTGLQADVSPDDWFTRSVVVFIMFLGIIWLPPKMSEVLSMIGERNPWNTDFTPEPNQRHVIVIGDLWFSSLFEFLREFFCEDHGPQIVNTVVVLMSENDPDSKVAALLKDPAYHNSVKFVLGSPTSFKDLAAVKAHRASSIFILGSKDNSTNSATEDSHKIMTTLAIRRYLSTVNRKVPIYAQASLPETTLHLEYMTKEVICIPELRLGLLAQGVAVPGFSSLLQSLMTSIPDNMEAQLSASVSNNPGSLYLKEYIEGLGQEIYSTKFSSIFHGMKFTKAVQYIYKNYNSILFALKVDSSQNENNVADGSAIDLHAKILINPSNYIINGTETGFIISTDSYIPLSIRSIPTNGVVSEGAEDSEITPLLGGNKKANFAADIFKSNMGVNVMDTVVITETTKIVDDEDSDENPKPTTSNPAPTSENDKKEGTESSEPVESSITDMELGLSSKARDSGEEIGSAEENTHEKEVEDFGKIDVEENSDASLKQESSQQPIKFKSSLLLGSTDINQVSQAPEQTSSKGNEANSVNAEESAAINASQNISVHTDVHTETNQNKTISLSSQSSDLTSDGIPGDIKNHIVVCSTSSSFPANMEYLVGSIRASKNSGYRYSPKDEDKKAKTQGSNLPTEGDASLVNRENKESWFGNFSFLSSKTAQNENSKESLQDENTFPNMQPIIFLGEEEPSSGVKALLERYEKVYFISGTPLVKSDLVRARVMSAASAIVLLSPSTVEGEGGNADLSQKTDSSVASADAPSLLAVLNIESLTCNRSDFFLFVEMNYRENMQFIGGNTELNVNEAYIQSFFRPCFMSGHCYSHIMLDTLICQSFYNDNLISLLRNLIFSQGNITREVEYSKMVAAGLSPSELPPIKPNMDLAYPNSSIFLVDIPEMFVGFPFSSMFMHYCFKENAVCIGLYRNSASVIENSTKAANQNSGSELINESASADNVPLSNTAYFVANPHQSTMLVRGDKAYILSSKFPRL</sequence>
<evidence type="ECO:0000256" key="5">
    <source>
        <dbReference type="ARBA" id="ARBA00022826"/>
    </source>
</evidence>
<accession>A0A2T9XXL6</accession>
<evidence type="ECO:0000256" key="8">
    <source>
        <dbReference type="ARBA" id="ARBA00023065"/>
    </source>
</evidence>
<feature type="compositionally biased region" description="Low complexity" evidence="11">
    <location>
        <begin position="54"/>
        <end position="70"/>
    </location>
</feature>
<keyword evidence="8" id="KW-0406">Ion transport</keyword>
<evidence type="ECO:0000256" key="6">
    <source>
        <dbReference type="ARBA" id="ARBA00022958"/>
    </source>
</evidence>
<evidence type="ECO:0000256" key="11">
    <source>
        <dbReference type="SAM" id="MobiDB-lite"/>
    </source>
</evidence>
<comment type="caution">
    <text evidence="14">The sequence shown here is derived from an EMBL/GenBank/DDBJ whole genome shotgun (WGS) entry which is preliminary data.</text>
</comment>